<dbReference type="Pfam" id="PF01381">
    <property type="entry name" value="HTH_3"/>
    <property type="match status" value="1"/>
</dbReference>
<evidence type="ECO:0000259" key="6">
    <source>
        <dbReference type="PROSITE" id="PS50943"/>
    </source>
</evidence>
<evidence type="ECO:0000256" key="1">
    <source>
        <dbReference type="ARBA" id="ARBA00004141"/>
    </source>
</evidence>
<dbReference type="SUPFAM" id="SSF47413">
    <property type="entry name" value="lambda repressor-like DNA-binding domains"/>
    <property type="match status" value="1"/>
</dbReference>
<evidence type="ECO:0000256" key="5">
    <source>
        <dbReference type="SAM" id="Phobius"/>
    </source>
</evidence>
<organism evidence="7 8">
    <name type="scientific">Neptunitalea chrysea</name>
    <dbReference type="NCBI Taxonomy" id="1647581"/>
    <lineage>
        <taxon>Bacteria</taxon>
        <taxon>Pseudomonadati</taxon>
        <taxon>Bacteroidota</taxon>
        <taxon>Flavobacteriia</taxon>
        <taxon>Flavobacteriales</taxon>
        <taxon>Flavobacteriaceae</taxon>
        <taxon>Neptunitalea</taxon>
    </lineage>
</organism>
<dbReference type="PROSITE" id="PS50943">
    <property type="entry name" value="HTH_CROC1"/>
    <property type="match status" value="1"/>
</dbReference>
<dbReference type="InterPro" id="IPR001387">
    <property type="entry name" value="Cro/C1-type_HTH"/>
</dbReference>
<protein>
    <recommendedName>
        <fullName evidence="6">HTH cro/C1-type domain-containing protein</fullName>
    </recommendedName>
</protein>
<dbReference type="InterPro" id="IPR019109">
    <property type="entry name" value="MamF_MmsF"/>
</dbReference>
<dbReference type="GO" id="GO:0003677">
    <property type="term" value="F:DNA binding"/>
    <property type="evidence" value="ECO:0007669"/>
    <property type="project" value="InterPro"/>
</dbReference>
<evidence type="ECO:0000256" key="3">
    <source>
        <dbReference type="ARBA" id="ARBA00022989"/>
    </source>
</evidence>
<dbReference type="Pfam" id="PF09685">
    <property type="entry name" value="MamF_MmsF"/>
    <property type="match status" value="1"/>
</dbReference>
<dbReference type="SMART" id="SM00530">
    <property type="entry name" value="HTH_XRE"/>
    <property type="match status" value="1"/>
</dbReference>
<dbReference type="EMBL" id="BRVP01000029">
    <property type="protein sequence ID" value="GLB53964.1"/>
    <property type="molecule type" value="Genomic_DNA"/>
</dbReference>
<dbReference type="Proteomes" id="UP001143545">
    <property type="component" value="Unassembled WGS sequence"/>
</dbReference>
<keyword evidence="4 5" id="KW-0472">Membrane</keyword>
<feature type="transmembrane region" description="Helical" evidence="5">
    <location>
        <begin position="141"/>
        <end position="158"/>
    </location>
</feature>
<comment type="subcellular location">
    <subcellularLocation>
        <location evidence="1">Membrane</location>
        <topology evidence="1">Multi-pass membrane protein</topology>
    </subcellularLocation>
</comment>
<gene>
    <name evidence="7" type="ORF">NBRC110019_30050</name>
</gene>
<sequence length="179" mass="20569">MNNILKYREKLNLTQKQLSERANISIRTIQRIESGQELKGHTLDALSKALEINKEKLIQGDLDKKKDNIRLIKLINVSSLLLLIIPLGSIILPLIIMYWKKEVNSITKQIVSIQILWTLSFPLIVLIVIFLGNVFPLSKQTVPLTMLLLILVNVYIIIRNTVEVDKNKKLYISLKFSLI</sequence>
<accession>A0A9W6B737</accession>
<keyword evidence="3 5" id="KW-1133">Transmembrane helix</keyword>
<feature type="domain" description="HTH cro/C1-type" evidence="6">
    <location>
        <begin position="4"/>
        <end position="57"/>
    </location>
</feature>
<evidence type="ECO:0000313" key="7">
    <source>
        <dbReference type="EMBL" id="GLB53964.1"/>
    </source>
</evidence>
<dbReference type="RefSeq" id="WP_281756300.1">
    <property type="nucleotide sequence ID" value="NZ_BRVP01000029.1"/>
</dbReference>
<dbReference type="AlphaFoldDB" id="A0A9W6B737"/>
<reference evidence="7" key="1">
    <citation type="submission" date="2022-07" db="EMBL/GenBank/DDBJ databases">
        <title>Taxonomy of Novel Oxalotrophic and Methylotrophic Bacteria.</title>
        <authorList>
            <person name="Sahin N."/>
            <person name="Tani A."/>
        </authorList>
    </citation>
    <scope>NUCLEOTIDE SEQUENCE</scope>
    <source>
        <strain evidence="7">AM327</strain>
    </source>
</reference>
<proteinExistence type="predicted"/>
<evidence type="ECO:0000313" key="8">
    <source>
        <dbReference type="Proteomes" id="UP001143545"/>
    </source>
</evidence>
<name>A0A9W6B737_9FLAO</name>
<comment type="caution">
    <text evidence="7">The sequence shown here is derived from an EMBL/GenBank/DDBJ whole genome shotgun (WGS) entry which is preliminary data.</text>
</comment>
<evidence type="ECO:0000256" key="2">
    <source>
        <dbReference type="ARBA" id="ARBA00022692"/>
    </source>
</evidence>
<dbReference type="InterPro" id="IPR010982">
    <property type="entry name" value="Lambda_DNA-bd_dom_sf"/>
</dbReference>
<dbReference type="CDD" id="cd00093">
    <property type="entry name" value="HTH_XRE"/>
    <property type="match status" value="1"/>
</dbReference>
<feature type="transmembrane region" description="Helical" evidence="5">
    <location>
        <begin position="111"/>
        <end position="134"/>
    </location>
</feature>
<keyword evidence="2 5" id="KW-0812">Transmembrane</keyword>
<keyword evidence="8" id="KW-1185">Reference proteome</keyword>
<feature type="transmembrane region" description="Helical" evidence="5">
    <location>
        <begin position="74"/>
        <end position="99"/>
    </location>
</feature>
<evidence type="ECO:0000256" key="4">
    <source>
        <dbReference type="ARBA" id="ARBA00023136"/>
    </source>
</evidence>
<dbReference type="Gene3D" id="1.10.260.40">
    <property type="entry name" value="lambda repressor-like DNA-binding domains"/>
    <property type="match status" value="1"/>
</dbReference>